<accession>A0A8J4UZW4</accession>
<gene>
    <name evidence="3" type="ORF">CYY_005092</name>
</gene>
<evidence type="ECO:0000313" key="4">
    <source>
        <dbReference type="Proteomes" id="UP000695562"/>
    </source>
</evidence>
<name>A0A8J4UZW4_9MYCE</name>
<dbReference type="AlphaFoldDB" id="A0A8J4UZW4"/>
<feature type="coiled-coil region" evidence="1">
    <location>
        <begin position="60"/>
        <end position="133"/>
    </location>
</feature>
<dbReference type="Pfam" id="PF07534">
    <property type="entry name" value="TLD"/>
    <property type="match status" value="1"/>
</dbReference>
<sequence>MNSSILKEEDIAKLQLENWRYRQVGCSNNEHISLTLQLQASQKRIEQLIIENTISINDVKQECNKKIENKTDQINNKIDQTLLSLNTLVQENQNLVQENQKLKSNLEKSSTEIQSLKKQYLDLIKEHQALKSNVAKNTIDIIENHGSQKLNTDSLQKKIQSLQDKQTNSNEVLKSIINQYDNIEKDLKENGKEKEVFNDKLKNVTNDLESFKIKFEQVYKEQNAFQSRYEREYKSLNYKTIPSKIIDYKYFSIIDDWIDNSINHSFTLLYRASENDFDGFKFHSKCDHKGPTITIIETTDGDIFGGYNSQDWKSEMGYYGDNKCFIFTLINKHAIKPTKYITTKESFIFSYSSSSPSFGDYSIYGDKMGRQIFPLNFIDTTFKGNSTLTPSKYFIIKEYEVYQYL</sequence>
<evidence type="ECO:0000256" key="1">
    <source>
        <dbReference type="SAM" id="Coils"/>
    </source>
</evidence>
<dbReference type="Proteomes" id="UP000695562">
    <property type="component" value="Unassembled WGS sequence"/>
</dbReference>
<organism evidence="3 4">
    <name type="scientific">Polysphondylium violaceum</name>
    <dbReference type="NCBI Taxonomy" id="133409"/>
    <lineage>
        <taxon>Eukaryota</taxon>
        <taxon>Amoebozoa</taxon>
        <taxon>Evosea</taxon>
        <taxon>Eumycetozoa</taxon>
        <taxon>Dictyostelia</taxon>
        <taxon>Dictyosteliales</taxon>
        <taxon>Dictyosteliaceae</taxon>
        <taxon>Polysphondylium</taxon>
    </lineage>
</organism>
<reference evidence="3" key="1">
    <citation type="submission" date="2020-01" db="EMBL/GenBank/DDBJ databases">
        <title>Development of genomics and gene disruption for Polysphondylium violaceum indicates a role for the polyketide synthase stlB in stalk morphogenesis.</title>
        <authorList>
            <person name="Narita B."/>
            <person name="Kawabe Y."/>
            <person name="Kin K."/>
            <person name="Saito T."/>
            <person name="Gibbs R."/>
            <person name="Kuspa A."/>
            <person name="Muzny D."/>
            <person name="Queller D."/>
            <person name="Richards S."/>
            <person name="Strassman J."/>
            <person name="Sucgang R."/>
            <person name="Worley K."/>
            <person name="Schaap P."/>
        </authorList>
    </citation>
    <scope>NUCLEOTIDE SEQUENCE</scope>
    <source>
        <strain evidence="3">QSvi11</strain>
    </source>
</reference>
<protein>
    <recommendedName>
        <fullName evidence="2">TLDc domain-containing protein</fullName>
    </recommendedName>
</protein>
<proteinExistence type="predicted"/>
<feature type="domain" description="TLDc" evidence="2">
    <location>
        <begin position="244"/>
        <end position="405"/>
    </location>
</feature>
<dbReference type="OrthoDB" id="2441258at2759"/>
<evidence type="ECO:0000313" key="3">
    <source>
        <dbReference type="EMBL" id="KAF2073603.1"/>
    </source>
</evidence>
<dbReference type="SMART" id="SM00584">
    <property type="entry name" value="TLDc"/>
    <property type="match status" value="1"/>
</dbReference>
<keyword evidence="1" id="KW-0175">Coiled coil</keyword>
<dbReference type="PROSITE" id="PS51886">
    <property type="entry name" value="TLDC"/>
    <property type="match status" value="1"/>
</dbReference>
<comment type="caution">
    <text evidence="3">The sequence shown here is derived from an EMBL/GenBank/DDBJ whole genome shotgun (WGS) entry which is preliminary data.</text>
</comment>
<evidence type="ECO:0000259" key="2">
    <source>
        <dbReference type="PROSITE" id="PS51886"/>
    </source>
</evidence>
<dbReference type="EMBL" id="AJWJ01000194">
    <property type="protein sequence ID" value="KAF2073603.1"/>
    <property type="molecule type" value="Genomic_DNA"/>
</dbReference>
<keyword evidence="4" id="KW-1185">Reference proteome</keyword>
<dbReference type="PANTHER" id="PTHR23354">
    <property type="entry name" value="NUCLEOLAR PROTEIN 7/ESTROGEN RECEPTOR COACTIVATOR-RELATED"/>
    <property type="match status" value="1"/>
</dbReference>
<dbReference type="InterPro" id="IPR006571">
    <property type="entry name" value="TLDc_dom"/>
</dbReference>